<proteinExistence type="predicted"/>
<dbReference type="AlphaFoldDB" id="A0A0F9B8B2"/>
<dbReference type="Gene3D" id="1.10.10.2830">
    <property type="match status" value="1"/>
</dbReference>
<organism evidence="1">
    <name type="scientific">marine sediment metagenome</name>
    <dbReference type="NCBI Taxonomy" id="412755"/>
    <lineage>
        <taxon>unclassified sequences</taxon>
        <taxon>metagenomes</taxon>
        <taxon>ecological metagenomes</taxon>
    </lineage>
</organism>
<name>A0A0F9B8B2_9ZZZZ</name>
<dbReference type="SUPFAM" id="SSF109709">
    <property type="entry name" value="KorB DNA-binding domain-like"/>
    <property type="match status" value="1"/>
</dbReference>
<accession>A0A0F9B8B2</accession>
<dbReference type="EMBL" id="LAZR01050641">
    <property type="protein sequence ID" value="KKK86914.1"/>
    <property type="molecule type" value="Genomic_DNA"/>
</dbReference>
<sequence length="237" mass="25239">TPHRAKAVELTENVQRAEVSPVEEGQGYRDFVDALRRGHHTSGENALATCARKIGKALPVVQARIRLSHLPDVYREAVNKQHRREAGGLRVTDADSLAGLLFADPADVFSVLEGEDLAVRLRELDGLGRKALAGRLTGRALASACAAVRQQQALDFELAAADSAETLDASRAVAEAIASAAREVGRLVDSDPEALTHQTLRRNLGRIGALKTALAGVERAYRARDADLTAAKAAEAA</sequence>
<evidence type="ECO:0000313" key="1">
    <source>
        <dbReference type="EMBL" id="KKK86914.1"/>
    </source>
</evidence>
<feature type="non-terminal residue" evidence="1">
    <location>
        <position position="1"/>
    </location>
</feature>
<gene>
    <name evidence="1" type="ORF">LCGC14_2758460</name>
</gene>
<protein>
    <submittedName>
        <fullName evidence="1">Uncharacterized protein</fullName>
    </submittedName>
</protein>
<comment type="caution">
    <text evidence="1">The sequence shown here is derived from an EMBL/GenBank/DDBJ whole genome shotgun (WGS) entry which is preliminary data.</text>
</comment>
<reference evidence="1" key="1">
    <citation type="journal article" date="2015" name="Nature">
        <title>Complex archaea that bridge the gap between prokaryotes and eukaryotes.</title>
        <authorList>
            <person name="Spang A."/>
            <person name="Saw J.H."/>
            <person name="Jorgensen S.L."/>
            <person name="Zaremba-Niedzwiedzka K."/>
            <person name="Martijn J."/>
            <person name="Lind A.E."/>
            <person name="van Eijk R."/>
            <person name="Schleper C."/>
            <person name="Guy L."/>
            <person name="Ettema T.J."/>
        </authorList>
    </citation>
    <scope>NUCLEOTIDE SEQUENCE</scope>
</reference>